<sequence length="618" mass="68418">MSDNNNSRPSSGAGPAGPGFGRRSRNMVLPAEKLSREEVKINIKRIVSLLIPYKTKLVFLVLFILGSTAATIVAPIFIGKIIDKGIVQRNPGELIKYLAILASVYLVGVISSWFQMYTVAAVSQAAIKDLRNRLFDKMTKLSPRFFDTHTSGELMSRLTNDIDQIGNTLSQSITQVITGTLTLIGVLISMISLNIFLTVVTVITVPLSMISIRKITKKSQNYFLVQQKSLGELNSLIEESITAQATIKSNLREESMLEKFSETNKKLRDVGRLAQMLSGMIMPLMTMINNLSYVLIAVFGGLMSLAGFISVGMIGTFVSYSRQFGQPINQLSSQLNQLQVAIASSSRVFEILNTEIEITDESGAEALTDEIESIEFENVSFSYVSGKQVLDNISFSVKKGETVALVGPTGVGKTTIINLIMRFYDIKDGEIKINGKNSKTIKLDSLRKKIGIVLQETVLFMGTVSDNIRFGKLDADDHEIREAAHKANADDFINLLKEEYDTELRDDGENLSSGQRQLLSIARTILSDPDVLILDEATSNVDTRTEKKIQQAMKNLMAGRINIVIAHRLSTIREATRILVLKEGRIAETGTHSELLEKKGEYYNIYNSQFAGELEEEI</sequence>
<dbReference type="PANTHER" id="PTHR43394">
    <property type="entry name" value="ATP-DEPENDENT PERMEASE MDL1, MITOCHONDRIAL"/>
    <property type="match status" value="1"/>
</dbReference>
<evidence type="ECO:0000256" key="6">
    <source>
        <dbReference type="ARBA" id="ARBA00022840"/>
    </source>
</evidence>
<dbReference type="PROSITE" id="PS00211">
    <property type="entry name" value="ABC_TRANSPORTER_1"/>
    <property type="match status" value="1"/>
</dbReference>
<feature type="region of interest" description="Disordered" evidence="9">
    <location>
        <begin position="1"/>
        <end position="24"/>
    </location>
</feature>
<dbReference type="SUPFAM" id="SSF52540">
    <property type="entry name" value="P-loop containing nucleoside triphosphate hydrolases"/>
    <property type="match status" value="1"/>
</dbReference>
<evidence type="ECO:0000256" key="5">
    <source>
        <dbReference type="ARBA" id="ARBA00022741"/>
    </source>
</evidence>
<dbReference type="GO" id="GO:0005524">
    <property type="term" value="F:ATP binding"/>
    <property type="evidence" value="ECO:0007669"/>
    <property type="project" value="UniProtKB-KW"/>
</dbReference>
<comment type="subcellular location">
    <subcellularLocation>
        <location evidence="1">Cell membrane</location>
        <topology evidence="1">Multi-pass membrane protein</topology>
    </subcellularLocation>
</comment>
<evidence type="ECO:0000313" key="13">
    <source>
        <dbReference type="EMBL" id="ACZ08742.1"/>
    </source>
</evidence>
<dbReference type="InterPro" id="IPR039421">
    <property type="entry name" value="Type_1_exporter"/>
</dbReference>
<dbReference type="KEGG" id="str:Sterm_1885"/>
<keyword evidence="5" id="KW-0547">Nucleotide-binding</keyword>
<feature type="transmembrane region" description="Helical" evidence="10">
    <location>
        <begin position="183"/>
        <end position="210"/>
    </location>
</feature>
<keyword evidence="7 10" id="KW-1133">Transmembrane helix</keyword>
<feature type="domain" description="ABC transmembrane type-1" evidence="12">
    <location>
        <begin position="58"/>
        <end position="339"/>
    </location>
</feature>
<keyword evidence="6" id="KW-0067">ATP-binding</keyword>
<dbReference type="Gene3D" id="1.20.1560.10">
    <property type="entry name" value="ABC transporter type 1, transmembrane domain"/>
    <property type="match status" value="1"/>
</dbReference>
<evidence type="ECO:0000256" key="7">
    <source>
        <dbReference type="ARBA" id="ARBA00022989"/>
    </source>
</evidence>
<dbReference type="PROSITE" id="PS50893">
    <property type="entry name" value="ABC_TRANSPORTER_2"/>
    <property type="match status" value="1"/>
</dbReference>
<dbReference type="InterPro" id="IPR036640">
    <property type="entry name" value="ABC1_TM_sf"/>
</dbReference>
<dbReference type="InterPro" id="IPR027417">
    <property type="entry name" value="P-loop_NTPase"/>
</dbReference>
<gene>
    <name evidence="13" type="ordered locus">Sterm_1885</name>
</gene>
<name>D1AJ54_SEBTE</name>
<dbReference type="Pfam" id="PF00005">
    <property type="entry name" value="ABC_tran"/>
    <property type="match status" value="1"/>
</dbReference>
<dbReference type="PROSITE" id="PS50929">
    <property type="entry name" value="ABC_TM1F"/>
    <property type="match status" value="1"/>
</dbReference>
<dbReference type="Pfam" id="PF00664">
    <property type="entry name" value="ABC_membrane"/>
    <property type="match status" value="1"/>
</dbReference>
<dbReference type="eggNOG" id="COG1132">
    <property type="taxonomic scope" value="Bacteria"/>
</dbReference>
<dbReference type="SUPFAM" id="SSF90123">
    <property type="entry name" value="ABC transporter transmembrane region"/>
    <property type="match status" value="1"/>
</dbReference>
<dbReference type="InterPro" id="IPR017871">
    <property type="entry name" value="ABC_transporter-like_CS"/>
</dbReference>
<evidence type="ECO:0000256" key="9">
    <source>
        <dbReference type="SAM" id="MobiDB-lite"/>
    </source>
</evidence>
<dbReference type="Proteomes" id="UP000000845">
    <property type="component" value="Chromosome"/>
</dbReference>
<keyword evidence="3" id="KW-1003">Cell membrane</keyword>
<feature type="transmembrane region" description="Helical" evidence="10">
    <location>
        <begin position="94"/>
        <end position="114"/>
    </location>
</feature>
<evidence type="ECO:0000259" key="12">
    <source>
        <dbReference type="PROSITE" id="PS50929"/>
    </source>
</evidence>
<dbReference type="HOGENOM" id="CLU_000604_84_4_0"/>
<proteinExistence type="predicted"/>
<dbReference type="CDD" id="cd18547">
    <property type="entry name" value="ABC_6TM_Tm288_like"/>
    <property type="match status" value="1"/>
</dbReference>
<dbReference type="GO" id="GO:0005886">
    <property type="term" value="C:plasma membrane"/>
    <property type="evidence" value="ECO:0007669"/>
    <property type="project" value="UniProtKB-SubCell"/>
</dbReference>
<keyword evidence="4 10" id="KW-0812">Transmembrane</keyword>
<dbReference type="SMART" id="SM00382">
    <property type="entry name" value="AAA"/>
    <property type="match status" value="1"/>
</dbReference>
<feature type="transmembrane region" description="Helical" evidence="10">
    <location>
        <begin position="294"/>
        <end position="320"/>
    </location>
</feature>
<dbReference type="InterPro" id="IPR003593">
    <property type="entry name" value="AAA+_ATPase"/>
</dbReference>
<protein>
    <submittedName>
        <fullName evidence="13">ABC transporter related protein</fullName>
    </submittedName>
</protein>
<dbReference type="InterPro" id="IPR003439">
    <property type="entry name" value="ABC_transporter-like_ATP-bd"/>
</dbReference>
<dbReference type="RefSeq" id="WP_012861336.1">
    <property type="nucleotide sequence ID" value="NC_013517.1"/>
</dbReference>
<evidence type="ECO:0000256" key="2">
    <source>
        <dbReference type="ARBA" id="ARBA00022448"/>
    </source>
</evidence>
<dbReference type="CDD" id="cd03254">
    <property type="entry name" value="ABCC_Glucan_exporter_like"/>
    <property type="match status" value="1"/>
</dbReference>
<dbReference type="FunFam" id="3.40.50.300:FF:000287">
    <property type="entry name" value="Multidrug ABC transporter ATP-binding protein"/>
    <property type="match status" value="1"/>
</dbReference>
<dbReference type="InterPro" id="IPR011527">
    <property type="entry name" value="ABC1_TM_dom"/>
</dbReference>
<evidence type="ECO:0000313" key="14">
    <source>
        <dbReference type="Proteomes" id="UP000000845"/>
    </source>
</evidence>
<dbReference type="AlphaFoldDB" id="D1AJ54"/>
<dbReference type="GO" id="GO:0015421">
    <property type="term" value="F:ABC-type oligopeptide transporter activity"/>
    <property type="evidence" value="ECO:0007669"/>
    <property type="project" value="TreeGrafter"/>
</dbReference>
<evidence type="ECO:0000256" key="8">
    <source>
        <dbReference type="ARBA" id="ARBA00023136"/>
    </source>
</evidence>
<reference evidence="14" key="1">
    <citation type="submission" date="2009-09" db="EMBL/GenBank/DDBJ databases">
        <title>The complete chromosome of Sebaldella termitidis ATCC 33386.</title>
        <authorList>
            <consortium name="US DOE Joint Genome Institute (JGI-PGF)"/>
            <person name="Lucas S."/>
            <person name="Copeland A."/>
            <person name="Lapidus A."/>
            <person name="Glavina del Rio T."/>
            <person name="Dalin E."/>
            <person name="Tice H."/>
            <person name="Bruce D."/>
            <person name="Goodwin L."/>
            <person name="Pitluck S."/>
            <person name="Kyrpides N."/>
            <person name="Mavromatis K."/>
            <person name="Ivanova N."/>
            <person name="Mikhailova N."/>
            <person name="Sims D."/>
            <person name="Meincke L."/>
            <person name="Brettin T."/>
            <person name="Detter J.C."/>
            <person name="Han C."/>
            <person name="Larimer F."/>
            <person name="Land M."/>
            <person name="Hauser L."/>
            <person name="Markowitz V."/>
            <person name="Cheng J.F."/>
            <person name="Hugenholtz P."/>
            <person name="Woyke T."/>
            <person name="Wu D."/>
            <person name="Eisen J.A."/>
        </authorList>
    </citation>
    <scope>NUCLEOTIDE SEQUENCE [LARGE SCALE GENOMIC DNA]</scope>
    <source>
        <strain evidence="14">ATCC 33386 / NCTC 11300</strain>
    </source>
</reference>
<accession>D1AJ54</accession>
<feature type="domain" description="ABC transporter" evidence="11">
    <location>
        <begin position="374"/>
        <end position="608"/>
    </location>
</feature>
<keyword evidence="14" id="KW-1185">Reference proteome</keyword>
<evidence type="ECO:0000256" key="10">
    <source>
        <dbReference type="SAM" id="Phobius"/>
    </source>
</evidence>
<feature type="transmembrane region" description="Helical" evidence="10">
    <location>
        <begin position="57"/>
        <end position="82"/>
    </location>
</feature>
<dbReference type="GO" id="GO:0016887">
    <property type="term" value="F:ATP hydrolysis activity"/>
    <property type="evidence" value="ECO:0007669"/>
    <property type="project" value="InterPro"/>
</dbReference>
<dbReference type="FunFam" id="1.20.1560.10:FF:000011">
    <property type="entry name" value="Multidrug ABC transporter ATP-binding protein"/>
    <property type="match status" value="1"/>
</dbReference>
<dbReference type="PANTHER" id="PTHR43394:SF1">
    <property type="entry name" value="ATP-BINDING CASSETTE SUB-FAMILY B MEMBER 10, MITOCHONDRIAL"/>
    <property type="match status" value="1"/>
</dbReference>
<organism evidence="13 14">
    <name type="scientific">Sebaldella termitidis (strain ATCC 33386 / NCTC 11300)</name>
    <dbReference type="NCBI Taxonomy" id="526218"/>
    <lineage>
        <taxon>Bacteria</taxon>
        <taxon>Fusobacteriati</taxon>
        <taxon>Fusobacteriota</taxon>
        <taxon>Fusobacteriia</taxon>
        <taxon>Fusobacteriales</taxon>
        <taxon>Leptotrichiaceae</taxon>
        <taxon>Sebaldella</taxon>
    </lineage>
</organism>
<evidence type="ECO:0000256" key="1">
    <source>
        <dbReference type="ARBA" id="ARBA00004651"/>
    </source>
</evidence>
<dbReference type="Gene3D" id="3.40.50.300">
    <property type="entry name" value="P-loop containing nucleotide triphosphate hydrolases"/>
    <property type="match status" value="1"/>
</dbReference>
<evidence type="ECO:0000256" key="4">
    <source>
        <dbReference type="ARBA" id="ARBA00022692"/>
    </source>
</evidence>
<dbReference type="EMBL" id="CP001739">
    <property type="protein sequence ID" value="ACZ08742.1"/>
    <property type="molecule type" value="Genomic_DNA"/>
</dbReference>
<keyword evidence="8 10" id="KW-0472">Membrane</keyword>
<evidence type="ECO:0000256" key="3">
    <source>
        <dbReference type="ARBA" id="ARBA00022475"/>
    </source>
</evidence>
<reference evidence="13 14" key="2">
    <citation type="journal article" date="2010" name="Stand. Genomic Sci.">
        <title>Complete genome sequence of Sebaldella termitidis type strain (NCTC 11300).</title>
        <authorList>
            <person name="Harmon-Smith M."/>
            <person name="Celia L."/>
            <person name="Chertkov O."/>
            <person name="Lapidus A."/>
            <person name="Copeland A."/>
            <person name="Glavina Del Rio T."/>
            <person name="Nolan M."/>
            <person name="Lucas S."/>
            <person name="Tice H."/>
            <person name="Cheng J.F."/>
            <person name="Han C."/>
            <person name="Detter J.C."/>
            <person name="Bruce D."/>
            <person name="Goodwin L."/>
            <person name="Pitluck S."/>
            <person name="Pati A."/>
            <person name="Liolios K."/>
            <person name="Ivanova N."/>
            <person name="Mavromatis K."/>
            <person name="Mikhailova N."/>
            <person name="Chen A."/>
            <person name="Palaniappan K."/>
            <person name="Land M."/>
            <person name="Hauser L."/>
            <person name="Chang Y.J."/>
            <person name="Jeffries C.D."/>
            <person name="Brettin T."/>
            <person name="Goker M."/>
            <person name="Beck B."/>
            <person name="Bristow J."/>
            <person name="Eisen J.A."/>
            <person name="Markowitz V."/>
            <person name="Hugenholtz P."/>
            <person name="Kyrpides N.C."/>
            <person name="Klenk H.P."/>
            <person name="Chen F."/>
        </authorList>
    </citation>
    <scope>NUCLEOTIDE SEQUENCE [LARGE SCALE GENOMIC DNA]</scope>
    <source>
        <strain evidence="14">ATCC 33386 / NCTC 11300</strain>
    </source>
</reference>
<keyword evidence="2" id="KW-0813">Transport</keyword>
<dbReference type="STRING" id="526218.Sterm_1885"/>
<evidence type="ECO:0000259" key="11">
    <source>
        <dbReference type="PROSITE" id="PS50893"/>
    </source>
</evidence>